<organism evidence="1">
    <name type="scientific">marine sediment metagenome</name>
    <dbReference type="NCBI Taxonomy" id="412755"/>
    <lineage>
        <taxon>unclassified sequences</taxon>
        <taxon>metagenomes</taxon>
        <taxon>ecological metagenomes</taxon>
    </lineage>
</organism>
<name>A0A0F9KCC0_9ZZZZ</name>
<dbReference type="AlphaFoldDB" id="A0A0F9KCC0"/>
<dbReference type="InterPro" id="IPR029044">
    <property type="entry name" value="Nucleotide-diphossugar_trans"/>
</dbReference>
<dbReference type="Gene3D" id="3.40.50.150">
    <property type="entry name" value="Vaccinia Virus protein VP39"/>
    <property type="match status" value="1"/>
</dbReference>
<dbReference type="CDD" id="cd02440">
    <property type="entry name" value="AdoMet_MTases"/>
    <property type="match status" value="1"/>
</dbReference>
<dbReference type="SUPFAM" id="SSF53335">
    <property type="entry name" value="S-adenosyl-L-methionine-dependent methyltransferases"/>
    <property type="match status" value="1"/>
</dbReference>
<reference evidence="1" key="1">
    <citation type="journal article" date="2015" name="Nature">
        <title>Complex archaea that bridge the gap between prokaryotes and eukaryotes.</title>
        <authorList>
            <person name="Spang A."/>
            <person name="Saw J.H."/>
            <person name="Jorgensen S.L."/>
            <person name="Zaremba-Niedzwiedzka K."/>
            <person name="Martijn J."/>
            <person name="Lind A.E."/>
            <person name="van Eijk R."/>
            <person name="Schleper C."/>
            <person name="Guy L."/>
            <person name="Ettema T.J."/>
        </authorList>
    </citation>
    <scope>NUCLEOTIDE SEQUENCE</scope>
</reference>
<gene>
    <name evidence="1" type="ORF">LCGC14_1346090</name>
</gene>
<evidence type="ECO:0008006" key="2">
    <source>
        <dbReference type="Google" id="ProtNLM"/>
    </source>
</evidence>
<dbReference type="InterPro" id="IPR029063">
    <property type="entry name" value="SAM-dependent_MTases_sf"/>
</dbReference>
<proteinExistence type="predicted"/>
<comment type="caution">
    <text evidence="1">The sequence shown here is derived from an EMBL/GenBank/DDBJ whole genome shotgun (WGS) entry which is preliminary data.</text>
</comment>
<evidence type="ECO:0000313" key="1">
    <source>
        <dbReference type="EMBL" id="KKM79824.1"/>
    </source>
</evidence>
<dbReference type="Gene3D" id="3.90.550.10">
    <property type="entry name" value="Spore Coat Polysaccharide Biosynthesis Protein SpsA, Chain A"/>
    <property type="match status" value="1"/>
</dbReference>
<dbReference type="Pfam" id="PF13489">
    <property type="entry name" value="Methyltransf_23"/>
    <property type="match status" value="1"/>
</dbReference>
<accession>A0A0F9KCC0</accession>
<dbReference type="SUPFAM" id="SSF53448">
    <property type="entry name" value="Nucleotide-diphospho-sugar transferases"/>
    <property type="match status" value="1"/>
</dbReference>
<dbReference type="EMBL" id="LAZR01008281">
    <property type="protein sequence ID" value="KKM79824.1"/>
    <property type="molecule type" value="Genomic_DNA"/>
</dbReference>
<protein>
    <recommendedName>
        <fullName evidence="2">Methyltransferase domain-containing protein</fullName>
    </recommendedName>
</protein>
<sequence>MTSGQEESNGLIYVGVPRERVYITSFVDNFHAILSSLQNDGLACGYFQAESHRVDRNRDRIVEEFMSHSQKPEWLLMLDSDMEHPIDCGQRLARWGKMVVGGLYFHRNQHKDPVAFKRAKKELDKYGRLVRMWEPIRNQVHDWLIQNNVPLRDGAFSVDGNGFGLLEVDAVGTGCMLIHRSVLEQMEPPWFEYRDGSQSEDLEFCDRVISDLNIPVHVDMTTVSGHYSQVPLGQAQFRAIHEGRGYSLSSYTPNQAVDWLSEYLNITLDVASEMLKNYSPTVMAGAWYLSEDEWPDVAIDYDWWYASEGIGKTYLLDLLHWNASPVFNRIRHNLIPWRNKTVLEFGSGIGTLAIQMAIQNNNVTGIEINSVLREFSQFRWDRWTRPKLASLAGNIYLLDSIESCSIGEGGSYDLVMAIDAFEHLEAEKLLFTLKKISKLMKTGGRLFFHNNFGQQDIYPMHFDHTKAWPSMLKDGGFFQLGDLWAVKIV</sequence>